<dbReference type="EMBL" id="QAOK01000026">
    <property type="protein sequence ID" value="PTQ79512.1"/>
    <property type="molecule type" value="Genomic_DNA"/>
</dbReference>
<evidence type="ECO:0000313" key="2">
    <source>
        <dbReference type="Proteomes" id="UP000244152"/>
    </source>
</evidence>
<proteinExistence type="predicted"/>
<protein>
    <submittedName>
        <fullName evidence="1">Uncharacterized protein</fullName>
    </submittedName>
</protein>
<sequence>MEIFSRVIGTQSPSDKGRAFAAHSLIGHGMEDFEPKLPCLLVDWLTKSAVEPST</sequence>
<reference evidence="1 2" key="1">
    <citation type="submission" date="2018-04" db="EMBL/GenBank/DDBJ databases">
        <title>Active sludge and wastewater microbial communities from Klosterneuburg, Austria.</title>
        <authorList>
            <person name="Wagner M."/>
        </authorList>
    </citation>
    <scope>NUCLEOTIDE SEQUENCE [LARGE SCALE GENOMIC DNA]</scope>
    <source>
        <strain evidence="1 2">Nl12</strain>
    </source>
</reference>
<evidence type="ECO:0000313" key="1">
    <source>
        <dbReference type="EMBL" id="PTQ79512.1"/>
    </source>
</evidence>
<name>A0A2T5I6U4_9PROT</name>
<dbReference type="AlphaFoldDB" id="A0A2T5I6U4"/>
<comment type="caution">
    <text evidence="1">The sequence shown here is derived from an EMBL/GenBank/DDBJ whole genome shotgun (WGS) entry which is preliminary data.</text>
</comment>
<organism evidence="1 2">
    <name type="scientific">Nitrosospira multiformis</name>
    <dbReference type="NCBI Taxonomy" id="1231"/>
    <lineage>
        <taxon>Bacteria</taxon>
        <taxon>Pseudomonadati</taxon>
        <taxon>Pseudomonadota</taxon>
        <taxon>Betaproteobacteria</taxon>
        <taxon>Nitrosomonadales</taxon>
        <taxon>Nitrosomonadaceae</taxon>
        <taxon>Nitrosospira</taxon>
    </lineage>
</organism>
<accession>A0A2T5I6U4</accession>
<gene>
    <name evidence="1" type="ORF">C8R21_1264</name>
</gene>
<dbReference type="Proteomes" id="UP000244152">
    <property type="component" value="Unassembled WGS sequence"/>
</dbReference>